<evidence type="ECO:0000256" key="5">
    <source>
        <dbReference type="ARBA" id="ARBA00023065"/>
    </source>
</evidence>
<dbReference type="EMBL" id="JAINUF010000020">
    <property type="protein sequence ID" value="KAJ8335863.1"/>
    <property type="molecule type" value="Genomic_DNA"/>
</dbReference>
<dbReference type="AlphaFoldDB" id="A0A9Q1IBP6"/>
<keyword evidence="3" id="KW-0813">Transport</keyword>
<keyword evidence="12" id="KW-1185">Reference proteome</keyword>
<protein>
    <recommendedName>
        <fullName evidence="10">Neurotransmitter-gated ion-channel transmembrane domain-containing protein</fullName>
    </recommendedName>
</protein>
<feature type="domain" description="Neurotransmitter-gated ion-channel transmembrane" evidence="10">
    <location>
        <begin position="65"/>
        <end position="169"/>
    </location>
</feature>
<dbReference type="GO" id="GO:0004888">
    <property type="term" value="F:transmembrane signaling receptor activity"/>
    <property type="evidence" value="ECO:0007669"/>
    <property type="project" value="InterPro"/>
</dbReference>
<dbReference type="InterPro" id="IPR006028">
    <property type="entry name" value="GABAA/Glycine_rcpt"/>
</dbReference>
<keyword evidence="9" id="KW-0812">Transmembrane</keyword>
<dbReference type="GO" id="GO:0005230">
    <property type="term" value="F:extracellular ligand-gated monoatomic ion channel activity"/>
    <property type="evidence" value="ECO:0007669"/>
    <property type="project" value="InterPro"/>
</dbReference>
<reference evidence="11" key="1">
    <citation type="journal article" date="2023" name="Science">
        <title>Genome structures resolve the early diversification of teleost fishes.</title>
        <authorList>
            <person name="Parey E."/>
            <person name="Louis A."/>
            <person name="Montfort J."/>
            <person name="Bouchez O."/>
            <person name="Roques C."/>
            <person name="Iampietro C."/>
            <person name="Lluch J."/>
            <person name="Castinel A."/>
            <person name="Donnadieu C."/>
            <person name="Desvignes T."/>
            <person name="Floi Bucao C."/>
            <person name="Jouanno E."/>
            <person name="Wen M."/>
            <person name="Mejri S."/>
            <person name="Dirks R."/>
            <person name="Jansen H."/>
            <person name="Henkel C."/>
            <person name="Chen W.J."/>
            <person name="Zahm M."/>
            <person name="Cabau C."/>
            <person name="Klopp C."/>
            <person name="Thompson A.W."/>
            <person name="Robinson-Rechavi M."/>
            <person name="Braasch I."/>
            <person name="Lecointre G."/>
            <person name="Bobe J."/>
            <person name="Postlethwait J.H."/>
            <person name="Berthelot C."/>
            <person name="Roest Crollius H."/>
            <person name="Guiguen Y."/>
        </authorList>
    </citation>
    <scope>NUCLEOTIDE SEQUENCE</scope>
    <source>
        <strain evidence="11">WJC10195</strain>
    </source>
</reference>
<dbReference type="PANTHER" id="PTHR18945">
    <property type="entry name" value="NEUROTRANSMITTER GATED ION CHANNEL"/>
    <property type="match status" value="1"/>
</dbReference>
<keyword evidence="9" id="KW-1133">Transmembrane helix</keyword>
<dbReference type="InterPro" id="IPR038050">
    <property type="entry name" value="Neuro_actylchol_rec"/>
</dbReference>
<dbReference type="FunFam" id="1.20.58.390:FF:000003">
    <property type="entry name" value="Glycine receptor alpha 2 subunit"/>
    <property type="match status" value="1"/>
</dbReference>
<evidence type="ECO:0000256" key="2">
    <source>
        <dbReference type="ARBA" id="ARBA00004236"/>
    </source>
</evidence>
<name>A0A9Q1IBP6_SYNKA</name>
<dbReference type="InterPro" id="IPR006201">
    <property type="entry name" value="Neur_channel"/>
</dbReference>
<dbReference type="PRINTS" id="PR00253">
    <property type="entry name" value="GABAARECEPTR"/>
</dbReference>
<comment type="subcellular location">
    <subcellularLocation>
        <location evidence="2">Cell membrane</location>
    </subcellularLocation>
    <subcellularLocation>
        <location evidence="1">Membrane</location>
        <topology evidence="1">Multi-pass membrane protein</topology>
    </subcellularLocation>
</comment>
<keyword evidence="4" id="KW-1003">Cell membrane</keyword>
<dbReference type="GO" id="GO:0034707">
    <property type="term" value="C:chloride channel complex"/>
    <property type="evidence" value="ECO:0007669"/>
    <property type="project" value="UniProtKB-KW"/>
</dbReference>
<feature type="transmembrane region" description="Helical" evidence="9">
    <location>
        <begin position="235"/>
        <end position="255"/>
    </location>
</feature>
<evidence type="ECO:0000313" key="11">
    <source>
        <dbReference type="EMBL" id="KAJ8335863.1"/>
    </source>
</evidence>
<dbReference type="Gene3D" id="1.20.58.390">
    <property type="entry name" value="Neurotransmitter-gated ion-channel transmembrane domain"/>
    <property type="match status" value="1"/>
</dbReference>
<keyword evidence="8" id="KW-0407">Ion channel</keyword>
<dbReference type="Proteomes" id="UP001152622">
    <property type="component" value="Chromosome 20"/>
</dbReference>
<dbReference type="Gene3D" id="2.70.170.10">
    <property type="entry name" value="Neurotransmitter-gated ion-channel ligand-binding domain"/>
    <property type="match status" value="1"/>
</dbReference>
<feature type="transmembrane region" description="Helical" evidence="9">
    <location>
        <begin position="123"/>
        <end position="145"/>
    </location>
</feature>
<evidence type="ECO:0000259" key="10">
    <source>
        <dbReference type="Pfam" id="PF02932"/>
    </source>
</evidence>
<evidence type="ECO:0000256" key="7">
    <source>
        <dbReference type="ARBA" id="ARBA00023214"/>
    </source>
</evidence>
<proteinExistence type="predicted"/>
<dbReference type="OrthoDB" id="407674at2759"/>
<keyword evidence="9" id="KW-0472">Membrane</keyword>
<keyword evidence="5" id="KW-0406">Ion transport</keyword>
<evidence type="ECO:0000256" key="3">
    <source>
        <dbReference type="ARBA" id="ARBA00022448"/>
    </source>
</evidence>
<evidence type="ECO:0000313" key="12">
    <source>
        <dbReference type="Proteomes" id="UP001152622"/>
    </source>
</evidence>
<dbReference type="Pfam" id="PF02932">
    <property type="entry name" value="Neur_chan_memb"/>
    <property type="match status" value="1"/>
</dbReference>
<feature type="transmembrane region" description="Helical" evidence="9">
    <location>
        <begin position="60"/>
        <end position="82"/>
    </location>
</feature>
<dbReference type="InterPro" id="IPR036719">
    <property type="entry name" value="Neuro-gated_channel_TM_sf"/>
</dbReference>
<dbReference type="InterPro" id="IPR006029">
    <property type="entry name" value="Neurotrans-gated_channel_TM"/>
</dbReference>
<gene>
    <name evidence="11" type="ORF">SKAU_G00392050</name>
</gene>
<evidence type="ECO:0000256" key="8">
    <source>
        <dbReference type="ARBA" id="ARBA00023303"/>
    </source>
</evidence>
<organism evidence="11 12">
    <name type="scientific">Synaphobranchus kaupii</name>
    <name type="common">Kaup's arrowtooth eel</name>
    <dbReference type="NCBI Taxonomy" id="118154"/>
    <lineage>
        <taxon>Eukaryota</taxon>
        <taxon>Metazoa</taxon>
        <taxon>Chordata</taxon>
        <taxon>Craniata</taxon>
        <taxon>Vertebrata</taxon>
        <taxon>Euteleostomi</taxon>
        <taxon>Actinopterygii</taxon>
        <taxon>Neopterygii</taxon>
        <taxon>Teleostei</taxon>
        <taxon>Anguilliformes</taxon>
        <taxon>Synaphobranchidae</taxon>
        <taxon>Synaphobranchus</taxon>
    </lineage>
</organism>
<keyword evidence="6" id="KW-0869">Chloride channel</keyword>
<evidence type="ECO:0000256" key="9">
    <source>
        <dbReference type="SAM" id="Phobius"/>
    </source>
</evidence>
<comment type="caution">
    <text evidence="11">The sequence shown here is derived from an EMBL/GenBank/DDBJ whole genome shotgun (WGS) entry which is preliminary data.</text>
</comment>
<dbReference type="GO" id="GO:0005254">
    <property type="term" value="F:chloride channel activity"/>
    <property type="evidence" value="ECO:0007669"/>
    <property type="project" value="UniProtKB-KW"/>
</dbReference>
<sequence length="263" mass="29868">MNDLIFEWQQKGPVQVADGLTLPQFILKDESDLRYCTKHYNTGKFTCIEVRFHLERQMGYYLIQMYIPSLLIVILSWVSFWINMDAAPARVALGITTVLTMTTQSSGSRTSLPKVSYVKAIDIWMAVCLLFVFSALLEYAAVNFVSRQHKELLRLHRRKKKEEEARESRLSFATSGAAACNAGGKDVAIPKAANNTSQPAAAVASAPPPSAVKSHEEMRKLFIDRAKKIDTISRAGFPLAFLFFNIFYWVLYKILWHEDVHQQ</sequence>
<evidence type="ECO:0000256" key="6">
    <source>
        <dbReference type="ARBA" id="ARBA00023173"/>
    </source>
</evidence>
<keyword evidence="7" id="KW-0868">Chloride</keyword>
<evidence type="ECO:0000256" key="1">
    <source>
        <dbReference type="ARBA" id="ARBA00004141"/>
    </source>
</evidence>
<dbReference type="SUPFAM" id="SSF90112">
    <property type="entry name" value="Neurotransmitter-gated ion-channel transmembrane pore"/>
    <property type="match status" value="1"/>
</dbReference>
<accession>A0A9Q1IBP6</accession>
<dbReference type="GO" id="GO:0005886">
    <property type="term" value="C:plasma membrane"/>
    <property type="evidence" value="ECO:0007669"/>
    <property type="project" value="UniProtKB-SubCell"/>
</dbReference>
<dbReference type="CDD" id="cd19060">
    <property type="entry name" value="LGIC_TM_GlyR_alpha"/>
    <property type="match status" value="1"/>
</dbReference>
<evidence type="ECO:0000256" key="4">
    <source>
        <dbReference type="ARBA" id="ARBA00022475"/>
    </source>
</evidence>
<dbReference type="InterPro" id="IPR036734">
    <property type="entry name" value="Neur_chan_lig-bd_sf"/>
</dbReference>